<dbReference type="PANTHER" id="PTHR46558">
    <property type="entry name" value="TRACRIPTIONAL REGULATORY PROTEIN-RELATED-RELATED"/>
    <property type="match status" value="1"/>
</dbReference>
<dbReference type="Pfam" id="PF01381">
    <property type="entry name" value="HTH_3"/>
    <property type="match status" value="1"/>
</dbReference>
<name>A0ABV6KWG5_9BACI</name>
<gene>
    <name evidence="3" type="ORF">ACFFHF_13675</name>
</gene>
<dbReference type="RefSeq" id="WP_160549424.1">
    <property type="nucleotide sequence ID" value="NZ_JBHLUU010000098.1"/>
</dbReference>
<protein>
    <submittedName>
        <fullName evidence="3">Helix-turn-helix transcriptional regulator</fullName>
    </submittedName>
</protein>
<comment type="caution">
    <text evidence="3">The sequence shown here is derived from an EMBL/GenBank/DDBJ whole genome shotgun (WGS) entry which is preliminary data.</text>
</comment>
<dbReference type="SMART" id="SM00530">
    <property type="entry name" value="HTH_XRE"/>
    <property type="match status" value="1"/>
</dbReference>
<dbReference type="PROSITE" id="PS50943">
    <property type="entry name" value="HTH_CROC1"/>
    <property type="match status" value="1"/>
</dbReference>
<evidence type="ECO:0000259" key="2">
    <source>
        <dbReference type="PROSITE" id="PS50943"/>
    </source>
</evidence>
<proteinExistence type="predicted"/>
<dbReference type="PANTHER" id="PTHR46558:SF4">
    <property type="entry name" value="DNA-BIDING PHAGE PROTEIN"/>
    <property type="match status" value="1"/>
</dbReference>
<dbReference type="EMBL" id="JBHLUU010000098">
    <property type="protein sequence ID" value="MFC0476281.1"/>
    <property type="molecule type" value="Genomic_DNA"/>
</dbReference>
<dbReference type="Proteomes" id="UP001589738">
    <property type="component" value="Unassembled WGS sequence"/>
</dbReference>
<organism evidence="3 4">
    <name type="scientific">Robertmurraya beringensis</name>
    <dbReference type="NCBI Taxonomy" id="641660"/>
    <lineage>
        <taxon>Bacteria</taxon>
        <taxon>Bacillati</taxon>
        <taxon>Bacillota</taxon>
        <taxon>Bacilli</taxon>
        <taxon>Bacillales</taxon>
        <taxon>Bacillaceae</taxon>
        <taxon>Robertmurraya</taxon>
    </lineage>
</organism>
<accession>A0ABV6KWG5</accession>
<dbReference type="SUPFAM" id="SSF47413">
    <property type="entry name" value="lambda repressor-like DNA-binding domains"/>
    <property type="match status" value="1"/>
</dbReference>
<keyword evidence="1" id="KW-0238">DNA-binding</keyword>
<dbReference type="CDD" id="cd00093">
    <property type="entry name" value="HTH_XRE"/>
    <property type="match status" value="1"/>
</dbReference>
<dbReference type="Gene3D" id="1.10.260.40">
    <property type="entry name" value="lambda repressor-like DNA-binding domains"/>
    <property type="match status" value="1"/>
</dbReference>
<feature type="domain" description="HTH cro/C1-type" evidence="2">
    <location>
        <begin position="10"/>
        <end position="65"/>
    </location>
</feature>
<evidence type="ECO:0000256" key="1">
    <source>
        <dbReference type="ARBA" id="ARBA00023125"/>
    </source>
</evidence>
<sequence>MGKNLVGNHIRKLRFNHDEMTQQQLADKVGVTRQTIVALEKGNYSPSLELAFRIAHAFHLPLEEVFFYGDDPTQ</sequence>
<reference evidence="3 4" key="1">
    <citation type="submission" date="2024-09" db="EMBL/GenBank/DDBJ databases">
        <authorList>
            <person name="Sun Q."/>
            <person name="Mori K."/>
        </authorList>
    </citation>
    <scope>NUCLEOTIDE SEQUENCE [LARGE SCALE GENOMIC DNA]</scope>
    <source>
        <strain evidence="3 4">CGMCC 1.9126</strain>
    </source>
</reference>
<evidence type="ECO:0000313" key="3">
    <source>
        <dbReference type="EMBL" id="MFC0476281.1"/>
    </source>
</evidence>
<keyword evidence="4" id="KW-1185">Reference proteome</keyword>
<evidence type="ECO:0000313" key="4">
    <source>
        <dbReference type="Proteomes" id="UP001589738"/>
    </source>
</evidence>
<dbReference type="InterPro" id="IPR001387">
    <property type="entry name" value="Cro/C1-type_HTH"/>
</dbReference>
<dbReference type="InterPro" id="IPR010982">
    <property type="entry name" value="Lambda_DNA-bd_dom_sf"/>
</dbReference>